<dbReference type="Proteomes" id="UP000281084">
    <property type="component" value="Unassembled WGS sequence"/>
</dbReference>
<organism evidence="1 2">
    <name type="scientific">Acinetobacter cumulans</name>
    <dbReference type="NCBI Taxonomy" id="2136182"/>
    <lineage>
        <taxon>Bacteria</taxon>
        <taxon>Pseudomonadati</taxon>
        <taxon>Pseudomonadota</taxon>
        <taxon>Gammaproteobacteria</taxon>
        <taxon>Moraxellales</taxon>
        <taxon>Moraxellaceae</taxon>
        <taxon>Acinetobacter</taxon>
    </lineage>
</organism>
<evidence type="ECO:0000313" key="1">
    <source>
        <dbReference type="EMBL" id="RKG48040.1"/>
    </source>
</evidence>
<proteinExistence type="predicted"/>
<name>A0A3A8FYE1_9GAMM</name>
<evidence type="ECO:0000313" key="2">
    <source>
        <dbReference type="Proteomes" id="UP000281084"/>
    </source>
</evidence>
<dbReference type="EMBL" id="RAXZ01000040">
    <property type="protein sequence ID" value="RKG48040.1"/>
    <property type="molecule type" value="Genomic_DNA"/>
</dbReference>
<reference evidence="1 2" key="1">
    <citation type="submission" date="2018-09" db="EMBL/GenBank/DDBJ databases">
        <title>The draft genome of Acinetobacter spp. strains.</title>
        <authorList>
            <person name="Qin J."/>
            <person name="Feng Y."/>
            <person name="Zong Z."/>
        </authorList>
    </citation>
    <scope>NUCLEOTIDE SEQUENCE [LARGE SCALE GENOMIC DNA]</scope>
    <source>
        <strain evidence="1 2">WCHAc060002</strain>
    </source>
</reference>
<sequence>MTQEKAKKRGRPAKLLQVAELHDFVEYLLEKHPRTDLQNQVIDDLQAEDFNFEMLSEAQQILVREALKPYREHIKLKTLFDQLSTFPEPTEYETKFIELFKSYKNQELGNSELNILKTMFTRYQRFKAQELQMKDLELYLTQIQKKDEGKKRKADNQRKFELGGAVIAAFKKMNKKIPEDVSQVTNLIIGNDNFCEKISQTDLYQKVCKHEDIYSKKVELFIKVLDGFTTYKYGDQKLFEYEVEKQKRENTK</sequence>
<dbReference type="RefSeq" id="WP_120368316.1">
    <property type="nucleotide sequence ID" value="NZ_RAXZ01000040.1"/>
</dbReference>
<dbReference type="AlphaFoldDB" id="A0A3A8FYE1"/>
<protein>
    <submittedName>
        <fullName evidence="1">Uncharacterized protein</fullName>
    </submittedName>
</protein>
<accession>A0A3A8FYE1</accession>
<gene>
    <name evidence="1" type="ORF">D7V64_15890</name>
</gene>
<comment type="caution">
    <text evidence="1">The sequence shown here is derived from an EMBL/GenBank/DDBJ whole genome shotgun (WGS) entry which is preliminary data.</text>
</comment>